<dbReference type="GO" id="GO:0006508">
    <property type="term" value="P:proteolysis"/>
    <property type="evidence" value="ECO:0007669"/>
    <property type="project" value="UniProtKB-KW"/>
</dbReference>
<dbReference type="GO" id="GO:0016285">
    <property type="term" value="F:alanyl aminopeptidase activity"/>
    <property type="evidence" value="ECO:0007669"/>
    <property type="project" value="UniProtKB-EC"/>
</dbReference>
<feature type="active site" description="Proton acceptor" evidence="14">
    <location>
        <position position="134"/>
    </location>
</feature>
<comment type="similarity">
    <text evidence="2">Belongs to the peptidase M1 family.</text>
</comment>
<dbReference type="GO" id="GO:0016020">
    <property type="term" value="C:membrane"/>
    <property type="evidence" value="ECO:0007669"/>
    <property type="project" value="TreeGrafter"/>
</dbReference>
<evidence type="ECO:0000256" key="9">
    <source>
        <dbReference type="ARBA" id="ARBA00023049"/>
    </source>
</evidence>
<evidence type="ECO:0000259" key="18">
    <source>
        <dbReference type="Pfam" id="PF11838"/>
    </source>
</evidence>
<dbReference type="InterPro" id="IPR034016">
    <property type="entry name" value="M1_APN-typ"/>
</dbReference>
<dbReference type="GO" id="GO:0008270">
    <property type="term" value="F:zinc ion binding"/>
    <property type="evidence" value="ECO:0007669"/>
    <property type="project" value="InterPro"/>
</dbReference>
<keyword evidence="8 15" id="KW-0862">Zinc</keyword>
<reference evidence="19" key="2">
    <citation type="submission" date="2024-06" db="UniProtKB">
        <authorList>
            <consortium name="EnsemblMetazoa"/>
        </authorList>
    </citation>
    <scope>IDENTIFICATION</scope>
</reference>
<evidence type="ECO:0000256" key="3">
    <source>
        <dbReference type="ARBA" id="ARBA00022438"/>
    </source>
</evidence>
<dbReference type="SUPFAM" id="SSF55486">
    <property type="entry name" value="Metalloproteases ('zincins'), catalytic domain"/>
    <property type="match status" value="1"/>
</dbReference>
<feature type="binding site" evidence="15">
    <location>
        <position position="156"/>
    </location>
    <ligand>
        <name>Zn(2+)</name>
        <dbReference type="ChEBI" id="CHEBI:29105"/>
        <note>catalytic</note>
    </ligand>
</feature>
<comment type="subcellular location">
    <subcellularLocation>
        <location evidence="1">Cytoplasm</location>
    </subcellularLocation>
</comment>
<evidence type="ECO:0000256" key="13">
    <source>
        <dbReference type="ARBA" id="ARBA00081993"/>
    </source>
</evidence>
<keyword evidence="20" id="KW-1185">Reference proteome</keyword>
<evidence type="ECO:0000256" key="4">
    <source>
        <dbReference type="ARBA" id="ARBA00022490"/>
    </source>
</evidence>
<keyword evidence="7" id="KW-0378">Hydrolase</keyword>
<dbReference type="Pfam" id="PF11838">
    <property type="entry name" value="ERAP1_C"/>
    <property type="match status" value="1"/>
</dbReference>
<feature type="domain" description="Peptidase M1 membrane alanine aminopeptidase" evidence="17">
    <location>
        <begin position="62"/>
        <end position="278"/>
    </location>
</feature>
<evidence type="ECO:0000256" key="16">
    <source>
        <dbReference type="PIRSR" id="PIRSR634016-4"/>
    </source>
</evidence>
<dbReference type="Gene3D" id="2.60.40.1910">
    <property type="match status" value="1"/>
</dbReference>
<evidence type="ECO:0000256" key="5">
    <source>
        <dbReference type="ARBA" id="ARBA00022670"/>
    </source>
</evidence>
<dbReference type="GO" id="GO:0005737">
    <property type="term" value="C:cytoplasm"/>
    <property type="evidence" value="ECO:0007669"/>
    <property type="project" value="UniProtKB-SubCell"/>
</dbReference>
<evidence type="ECO:0000256" key="11">
    <source>
        <dbReference type="ARBA" id="ARBA00066316"/>
    </source>
</evidence>
<evidence type="ECO:0000256" key="12">
    <source>
        <dbReference type="ARBA" id="ARBA00074113"/>
    </source>
</evidence>
<evidence type="ECO:0000256" key="15">
    <source>
        <dbReference type="PIRSR" id="PIRSR634016-3"/>
    </source>
</evidence>
<dbReference type="SUPFAM" id="SSF63737">
    <property type="entry name" value="Leukotriene A4 hydrolase N-terminal domain"/>
    <property type="match status" value="1"/>
</dbReference>
<evidence type="ECO:0000313" key="20">
    <source>
        <dbReference type="Proteomes" id="UP000007879"/>
    </source>
</evidence>
<dbReference type="FunFam" id="2.60.40.1910:FF:000002">
    <property type="entry name" value="Aminopeptidase"/>
    <property type="match status" value="1"/>
</dbReference>
<keyword evidence="3" id="KW-0031">Aminopeptidase</keyword>
<comment type="catalytic activity">
    <reaction evidence="10">
        <text>Release of an N-terminal amino acid, preferentially alanine, from a wide range of peptides, amides and arylamides.</text>
        <dbReference type="EC" id="3.4.11.14"/>
    </reaction>
</comment>
<accession>A0AAN0JYB3</accession>
<dbReference type="GO" id="GO:0070006">
    <property type="term" value="F:metalloaminopeptidase activity"/>
    <property type="evidence" value="ECO:0007669"/>
    <property type="project" value="TreeGrafter"/>
</dbReference>
<evidence type="ECO:0000256" key="7">
    <source>
        <dbReference type="ARBA" id="ARBA00022801"/>
    </source>
</evidence>
<dbReference type="PRINTS" id="PR00756">
    <property type="entry name" value="ALADIPTASE"/>
</dbReference>
<evidence type="ECO:0000256" key="2">
    <source>
        <dbReference type="ARBA" id="ARBA00010136"/>
    </source>
</evidence>
<dbReference type="Gene3D" id="1.10.390.10">
    <property type="entry name" value="Neutral Protease Domain 2"/>
    <property type="match status" value="1"/>
</dbReference>
<evidence type="ECO:0000256" key="6">
    <source>
        <dbReference type="ARBA" id="ARBA00022723"/>
    </source>
</evidence>
<keyword evidence="4" id="KW-0963">Cytoplasm</keyword>
<evidence type="ECO:0000256" key="14">
    <source>
        <dbReference type="PIRSR" id="PIRSR634016-1"/>
    </source>
</evidence>
<dbReference type="InterPro" id="IPR024571">
    <property type="entry name" value="ERAP1-like_C_dom"/>
</dbReference>
<feature type="binding site" evidence="15">
    <location>
        <position position="137"/>
    </location>
    <ligand>
        <name>Zn(2+)</name>
        <dbReference type="ChEBI" id="CHEBI:29105"/>
        <note>catalytic</note>
    </ligand>
</feature>
<feature type="site" description="Transition state stabilizer" evidence="16">
    <location>
        <position position="219"/>
    </location>
</feature>
<keyword evidence="9" id="KW-0482">Metalloprotease</keyword>
<dbReference type="FunFam" id="1.25.50.20:FF:000002">
    <property type="entry name" value="Aminopeptidase"/>
    <property type="match status" value="1"/>
</dbReference>
<dbReference type="InterPro" id="IPR042097">
    <property type="entry name" value="Aminopeptidase_N-like_N_sf"/>
</dbReference>
<sequence length="674" mass="76616">MDVKETKEDGDNKTVVFNRTPIMSTYLLAFIVGEYDYIEDKDSNGVVVRVYTPLGKKEQGRFALNIATKTLPFYREYFNVPYPLPKIDLIAIPDFAAGAMENWGLVTYRERLLLASEDSPISSKQIVAIVVGHELAHQWFGNLVTMEWWTDLWLNEGFASWIEYLCVDYCHPEFDIWTQFLAQDYAQALSLDALSNSHPIEVIVGPPSEVEEIFDTISYSKGASVIRMLHNWIGNDDFRKGMNAYLTKYEYKNTKTVDLWTCLAAASGKPVMEVMKTWTQQMGYPVLTVDAKQEGNNRVLSISQKKFCADGNIKGFEDMLWQVPVTIATPQNLTAYKFVLDKTSATVTIEGLKPTDWIKVTDHFTFLKMAVTQKIEVGISSNFLARAGVGSTVEVLRLLKSFSSETNFTVWQNLVSNLSLLERLANYSDFSAEFNSYAQSLFADVVSRLGWDQKDSDTPLDKMLRGMVLKQYCNYGNKEAVAEAQRRFAAHVNKTSLIPSDLKDLVFGTCMANGNDETFDQLVKFHDETDDSDERSRIYRVLGRGKTEPLVKRCLELGLSDKVRNQDAWGPIASAAGGSRLGRDLTWQFMKENWETYQKKFQGSFLLSRVIEIVTIGFIGEDKAVEVDEFFKANPVPVAERAIRQSLEAIRNNTQWLKRDEASIREWLKKETQS</sequence>
<keyword evidence="5" id="KW-0645">Protease</keyword>
<protein>
    <recommendedName>
        <fullName evidence="12">Puromycin-sensitive aminopeptidase</fullName>
        <ecNumber evidence="11">3.4.11.14</ecNumber>
    </recommendedName>
    <alternativeName>
        <fullName evidence="13">Cytosol alanyl aminopeptidase</fullName>
    </alternativeName>
</protein>
<dbReference type="RefSeq" id="XP_019861912.1">
    <property type="nucleotide sequence ID" value="XM_020006353.1"/>
</dbReference>
<evidence type="ECO:0000256" key="10">
    <source>
        <dbReference type="ARBA" id="ARBA00052895"/>
    </source>
</evidence>
<dbReference type="GO" id="GO:0042277">
    <property type="term" value="F:peptide binding"/>
    <property type="evidence" value="ECO:0007669"/>
    <property type="project" value="TreeGrafter"/>
</dbReference>
<reference evidence="20" key="1">
    <citation type="journal article" date="2010" name="Nature">
        <title>The Amphimedon queenslandica genome and the evolution of animal complexity.</title>
        <authorList>
            <person name="Srivastava M."/>
            <person name="Simakov O."/>
            <person name="Chapman J."/>
            <person name="Fahey B."/>
            <person name="Gauthier M.E."/>
            <person name="Mitros T."/>
            <person name="Richards G.S."/>
            <person name="Conaco C."/>
            <person name="Dacre M."/>
            <person name="Hellsten U."/>
            <person name="Larroux C."/>
            <person name="Putnam N.H."/>
            <person name="Stanke M."/>
            <person name="Adamska M."/>
            <person name="Darling A."/>
            <person name="Degnan S.M."/>
            <person name="Oakley T.H."/>
            <person name="Plachetzki D.C."/>
            <person name="Zhai Y."/>
            <person name="Adamski M."/>
            <person name="Calcino A."/>
            <person name="Cummins S.F."/>
            <person name="Goodstein D.M."/>
            <person name="Harris C."/>
            <person name="Jackson D.J."/>
            <person name="Leys S.P."/>
            <person name="Shu S."/>
            <person name="Woodcroft B.J."/>
            <person name="Vervoort M."/>
            <person name="Kosik K.S."/>
            <person name="Manning G."/>
            <person name="Degnan B.M."/>
            <person name="Rokhsar D.S."/>
        </authorList>
    </citation>
    <scope>NUCLEOTIDE SEQUENCE [LARGE SCALE GENOMIC DNA]</scope>
</reference>
<dbReference type="Pfam" id="PF01433">
    <property type="entry name" value="Peptidase_M1"/>
    <property type="match status" value="1"/>
</dbReference>
<organism evidence="19 20">
    <name type="scientific">Amphimedon queenslandica</name>
    <name type="common">Sponge</name>
    <dbReference type="NCBI Taxonomy" id="400682"/>
    <lineage>
        <taxon>Eukaryota</taxon>
        <taxon>Metazoa</taxon>
        <taxon>Porifera</taxon>
        <taxon>Demospongiae</taxon>
        <taxon>Heteroscleromorpha</taxon>
        <taxon>Haplosclerida</taxon>
        <taxon>Niphatidae</taxon>
        <taxon>Amphimedon</taxon>
    </lineage>
</organism>
<dbReference type="Gene3D" id="1.25.50.20">
    <property type="match status" value="1"/>
</dbReference>
<dbReference type="InterPro" id="IPR050344">
    <property type="entry name" value="Peptidase_M1_aminopeptidases"/>
</dbReference>
<dbReference type="PANTHER" id="PTHR11533">
    <property type="entry name" value="PROTEASE M1 ZINC METALLOPROTEASE"/>
    <property type="match status" value="1"/>
</dbReference>
<dbReference type="KEGG" id="aqu:100633278"/>
<dbReference type="InterPro" id="IPR014782">
    <property type="entry name" value="Peptidase_M1_dom"/>
</dbReference>
<evidence type="ECO:0000313" key="19">
    <source>
        <dbReference type="EnsemblMetazoa" id="XP_019861912.1"/>
    </source>
</evidence>
<dbReference type="PANTHER" id="PTHR11533:SF174">
    <property type="entry name" value="PUROMYCIN-SENSITIVE AMINOPEPTIDASE-RELATED"/>
    <property type="match status" value="1"/>
</dbReference>
<dbReference type="AlphaFoldDB" id="A0AAN0JYB3"/>
<keyword evidence="6 15" id="KW-0479">Metal-binding</keyword>
<dbReference type="Gene3D" id="2.60.40.1730">
    <property type="entry name" value="tricorn interacting facor f3 domain"/>
    <property type="match status" value="1"/>
</dbReference>
<dbReference type="GeneID" id="100633278"/>
<dbReference type="EC" id="3.4.11.14" evidence="11"/>
<dbReference type="InterPro" id="IPR027268">
    <property type="entry name" value="Peptidase_M4/M1_CTD_sf"/>
</dbReference>
<feature type="binding site" evidence="15">
    <location>
        <position position="133"/>
    </location>
    <ligand>
        <name>Zn(2+)</name>
        <dbReference type="ChEBI" id="CHEBI:29105"/>
        <note>catalytic</note>
    </ligand>
</feature>
<dbReference type="CDD" id="cd09601">
    <property type="entry name" value="M1_APN-Q_like"/>
    <property type="match status" value="1"/>
</dbReference>
<dbReference type="Proteomes" id="UP000007879">
    <property type="component" value="Unassembled WGS sequence"/>
</dbReference>
<dbReference type="GO" id="GO:0043171">
    <property type="term" value="P:peptide catabolic process"/>
    <property type="evidence" value="ECO:0007669"/>
    <property type="project" value="TreeGrafter"/>
</dbReference>
<feature type="domain" description="ERAP1-like C-terminal" evidence="18">
    <location>
        <begin position="383"/>
        <end position="652"/>
    </location>
</feature>
<evidence type="ECO:0000259" key="17">
    <source>
        <dbReference type="Pfam" id="PF01433"/>
    </source>
</evidence>
<evidence type="ECO:0000256" key="1">
    <source>
        <dbReference type="ARBA" id="ARBA00004496"/>
    </source>
</evidence>
<dbReference type="GO" id="GO:0005615">
    <property type="term" value="C:extracellular space"/>
    <property type="evidence" value="ECO:0007669"/>
    <property type="project" value="TreeGrafter"/>
</dbReference>
<dbReference type="EnsemblMetazoa" id="XM_020006353.1">
    <property type="protein sequence ID" value="XP_019861912.1"/>
    <property type="gene ID" value="LOC100633278"/>
</dbReference>
<comment type="cofactor">
    <cofactor evidence="15">
        <name>Zn(2+)</name>
        <dbReference type="ChEBI" id="CHEBI:29105"/>
    </cofactor>
    <text evidence="15">Binds 1 zinc ion per subunit.</text>
</comment>
<dbReference type="FunFam" id="1.10.390.10:FF:000001">
    <property type="entry name" value="Aminopeptidase"/>
    <property type="match status" value="1"/>
</dbReference>
<proteinExistence type="inferred from homology"/>
<dbReference type="InterPro" id="IPR001930">
    <property type="entry name" value="Peptidase_M1"/>
</dbReference>
<name>A0AAN0JYB3_AMPQE</name>
<evidence type="ECO:0000256" key="8">
    <source>
        <dbReference type="ARBA" id="ARBA00022833"/>
    </source>
</evidence>